<dbReference type="Proteomes" id="UP001177140">
    <property type="component" value="Unassembled WGS sequence"/>
</dbReference>
<proteinExistence type="predicted"/>
<name>A0AA41VPX9_PAPNU</name>
<dbReference type="PANTHER" id="PTHR21530">
    <property type="entry name" value="PHEROMONE SHUTDOWN PROTEIN"/>
    <property type="match status" value="1"/>
</dbReference>
<comment type="caution">
    <text evidence="2">The sequence shown here is derived from an EMBL/GenBank/DDBJ whole genome shotgun (WGS) entry which is preliminary data.</text>
</comment>
<dbReference type="EMBL" id="JAJJMA010268524">
    <property type="protein sequence ID" value="MCL7045324.1"/>
    <property type="molecule type" value="Genomic_DNA"/>
</dbReference>
<evidence type="ECO:0008006" key="4">
    <source>
        <dbReference type="Google" id="ProtNLM"/>
    </source>
</evidence>
<keyword evidence="3" id="KW-1185">Reference proteome</keyword>
<dbReference type="CDD" id="cd14726">
    <property type="entry name" value="TraB_PrgY-like"/>
    <property type="match status" value="1"/>
</dbReference>
<dbReference type="EMBL" id="JAJJMA010042701">
    <property type="protein sequence ID" value="MCL7025209.1"/>
    <property type="molecule type" value="Genomic_DNA"/>
</dbReference>
<evidence type="ECO:0000313" key="2">
    <source>
        <dbReference type="EMBL" id="MCL7045324.1"/>
    </source>
</evidence>
<evidence type="ECO:0000313" key="3">
    <source>
        <dbReference type="Proteomes" id="UP001177140"/>
    </source>
</evidence>
<accession>A0AA41VPX9</accession>
<dbReference type="InterPro" id="IPR046345">
    <property type="entry name" value="TraB_PrgY-like"/>
</dbReference>
<dbReference type="Pfam" id="PF01963">
    <property type="entry name" value="TraB_PrgY_gumN"/>
    <property type="match status" value="2"/>
</dbReference>
<dbReference type="InterPro" id="IPR002816">
    <property type="entry name" value="TraB/PrgY/GumN_fam"/>
</dbReference>
<sequence>MSSIFNVFSLSFPNPRVTSSGHGDDDDDDTKMYQHGIPEIPTDGKVALLKNSKLKSEVYLIGTVHISKQSAETVKKVINYVKPDVVAVELCRERAVDIMTSSLKDDVTLLDMLYGSMMCPWGLSMKIGVFAEGCWDRKLRANGILQGLEFKVAIQESSRLGARCVLIDQDCNVTYSKISKVFSWGMLWNSLFADHKDIEYTRSSVQEMTGLMKKHHPEYTKVLVDERDKFMFEGIRSFEKKVVAVVGMGHMDGIELLWRQAEEAENKKPPIPSQERGKGCIHGFIFYLLVCTFCYGLIL</sequence>
<protein>
    <recommendedName>
        <fullName evidence="4">TraB family protein</fullName>
    </recommendedName>
</protein>
<dbReference type="AlphaFoldDB" id="A0AA41VPX9"/>
<gene>
    <name evidence="1" type="ORF">MKW94_014942</name>
    <name evidence="2" type="ORF">MKW94_027805</name>
</gene>
<organism evidence="2 3">
    <name type="scientific">Papaver nudicaule</name>
    <name type="common">Iceland poppy</name>
    <dbReference type="NCBI Taxonomy" id="74823"/>
    <lineage>
        <taxon>Eukaryota</taxon>
        <taxon>Viridiplantae</taxon>
        <taxon>Streptophyta</taxon>
        <taxon>Embryophyta</taxon>
        <taxon>Tracheophyta</taxon>
        <taxon>Spermatophyta</taxon>
        <taxon>Magnoliopsida</taxon>
        <taxon>Ranunculales</taxon>
        <taxon>Papaveraceae</taxon>
        <taxon>Papaveroideae</taxon>
        <taxon>Papaver</taxon>
    </lineage>
</organism>
<reference evidence="2" key="1">
    <citation type="submission" date="2022-03" db="EMBL/GenBank/DDBJ databases">
        <title>A functionally conserved STORR gene fusion in Papaver species that diverged 16.8 million years ago.</title>
        <authorList>
            <person name="Catania T."/>
        </authorList>
    </citation>
    <scope>NUCLEOTIDE SEQUENCE</scope>
    <source>
        <strain evidence="2">S-191538</strain>
    </source>
</reference>
<dbReference type="PANTHER" id="PTHR21530:SF7">
    <property type="entry name" value="TRAB DOMAIN-CONTAINING PROTEIN"/>
    <property type="match status" value="1"/>
</dbReference>
<evidence type="ECO:0000313" key="1">
    <source>
        <dbReference type="EMBL" id="MCL7025209.1"/>
    </source>
</evidence>